<dbReference type="PROSITE" id="PS00913">
    <property type="entry name" value="ADH_IRON_1"/>
    <property type="match status" value="1"/>
</dbReference>
<dbReference type="Pfam" id="PF25137">
    <property type="entry name" value="ADH_Fe_C"/>
    <property type="match status" value="1"/>
</dbReference>
<evidence type="ECO:0000313" key="5">
    <source>
        <dbReference type="Proteomes" id="UP001208689"/>
    </source>
</evidence>
<evidence type="ECO:0000259" key="2">
    <source>
        <dbReference type="Pfam" id="PF00465"/>
    </source>
</evidence>
<name>A0ABY6HRT3_9ARCH</name>
<dbReference type="InterPro" id="IPR001670">
    <property type="entry name" value="ADH_Fe/GldA"/>
</dbReference>
<dbReference type="EMBL" id="CP104013">
    <property type="protein sequence ID" value="UYP46115.1"/>
    <property type="molecule type" value="Genomic_DNA"/>
</dbReference>
<evidence type="ECO:0000259" key="3">
    <source>
        <dbReference type="Pfam" id="PF25137"/>
    </source>
</evidence>
<evidence type="ECO:0000313" key="4">
    <source>
        <dbReference type="EMBL" id="UYP46115.1"/>
    </source>
</evidence>
<organism evidence="4 5">
    <name type="scientific">Candidatus Lokiarchaeum ossiferum</name>
    <dbReference type="NCBI Taxonomy" id="2951803"/>
    <lineage>
        <taxon>Archaea</taxon>
        <taxon>Promethearchaeati</taxon>
        <taxon>Promethearchaeota</taxon>
        <taxon>Promethearchaeia</taxon>
        <taxon>Promethearchaeales</taxon>
        <taxon>Promethearchaeaceae</taxon>
        <taxon>Candidatus Lokiarchaeum</taxon>
    </lineage>
</organism>
<accession>A0ABY6HRT3</accession>
<dbReference type="PANTHER" id="PTHR11496:SF83">
    <property type="entry name" value="HYDROXYACID-OXOACID TRANSHYDROGENASE, MITOCHONDRIAL"/>
    <property type="match status" value="1"/>
</dbReference>
<dbReference type="CDD" id="cd14862">
    <property type="entry name" value="Fe-ADH-like"/>
    <property type="match status" value="1"/>
</dbReference>
<evidence type="ECO:0000256" key="1">
    <source>
        <dbReference type="ARBA" id="ARBA00023002"/>
    </source>
</evidence>
<sequence length="398" mass="43559">MPTFVSPKTVYFGEDALDQFESIKGQKCFIVTDKILVKLGIVKILTDKLQEFEKSWEIFDGVEPDPHEDTILKAKELCAKFEPDLIIGLGGGSSLDAAKAVWFLYEHDDFGIDDLNPFEDLHMGIKAKCVAIPTTSGTGAEATWAVIVTRTDEDGLQSKLEQAHFDVLPTYAIVDPIFTTNLPQSLTVATGFDALAHSCEGLVSEWKNDLADGMCLHAISLVKQYLPLVVEDGKNQLAREKMANAATIAGLGFGNSQVTIGHSLGHSLGAVFHITHGISVGVVLPYILQFYLNNSDDDSATIILGIAAKKTGIAQWNDDNKQAAHKLIEYIVSLQKQLNFPTKLSECGITREQLDSQMGRLVDLTNESASITMSPRDASDDEIQKLLEYAFEGTMIDF</sequence>
<proteinExistence type="predicted"/>
<protein>
    <recommendedName>
        <fullName evidence="6">Iron-containing alcohol dehydrogenase</fullName>
    </recommendedName>
</protein>
<feature type="domain" description="Alcohol dehydrogenase iron-type/glycerol dehydrogenase GldA" evidence="2">
    <location>
        <begin position="7"/>
        <end position="176"/>
    </location>
</feature>
<gene>
    <name evidence="4" type="ORF">NEF87_002400</name>
</gene>
<dbReference type="Gene3D" id="1.20.1090.10">
    <property type="entry name" value="Dehydroquinate synthase-like - alpha domain"/>
    <property type="match status" value="1"/>
</dbReference>
<keyword evidence="1" id="KW-0560">Oxidoreductase</keyword>
<dbReference type="SUPFAM" id="SSF56796">
    <property type="entry name" value="Dehydroquinate synthase-like"/>
    <property type="match status" value="1"/>
</dbReference>
<dbReference type="Proteomes" id="UP001208689">
    <property type="component" value="Chromosome"/>
</dbReference>
<dbReference type="InterPro" id="IPR056798">
    <property type="entry name" value="ADH_Fe_C"/>
</dbReference>
<reference evidence="4" key="1">
    <citation type="submission" date="2022-09" db="EMBL/GenBank/DDBJ databases">
        <title>Actin cytoskeleton and complex cell architecture in an #Asgard archaeon.</title>
        <authorList>
            <person name="Ponce Toledo R.I."/>
            <person name="Schleper C."/>
            <person name="Rodrigues Oliveira T."/>
            <person name="Wollweber F."/>
            <person name="Xu J."/>
            <person name="Rittmann S."/>
            <person name="Klingl A."/>
            <person name="Pilhofer M."/>
        </authorList>
    </citation>
    <scope>NUCLEOTIDE SEQUENCE</scope>
    <source>
        <strain evidence="4">B-35</strain>
    </source>
</reference>
<evidence type="ECO:0008006" key="6">
    <source>
        <dbReference type="Google" id="ProtNLM"/>
    </source>
</evidence>
<feature type="domain" description="Fe-containing alcohol dehydrogenase-like C-terminal" evidence="3">
    <location>
        <begin position="187"/>
        <end position="390"/>
    </location>
</feature>
<dbReference type="Pfam" id="PF00465">
    <property type="entry name" value="Fe-ADH"/>
    <property type="match status" value="1"/>
</dbReference>
<dbReference type="Gene3D" id="3.40.50.1970">
    <property type="match status" value="1"/>
</dbReference>
<keyword evidence="5" id="KW-1185">Reference proteome</keyword>
<dbReference type="InterPro" id="IPR018211">
    <property type="entry name" value="ADH_Fe_CS"/>
</dbReference>
<dbReference type="InterPro" id="IPR039697">
    <property type="entry name" value="Alcohol_dehydrogenase_Fe"/>
</dbReference>
<dbReference type="PANTHER" id="PTHR11496">
    <property type="entry name" value="ALCOHOL DEHYDROGENASE"/>
    <property type="match status" value="1"/>
</dbReference>